<evidence type="ECO:0000313" key="1">
    <source>
        <dbReference type="EMBL" id="WPC21639.1"/>
    </source>
</evidence>
<name>A0ABZ0Q3V7_9LACO</name>
<accession>A0ABZ0Q3V7</accession>
<gene>
    <name evidence="1" type="ORF">N6G96_10325</name>
</gene>
<reference evidence="2" key="1">
    <citation type="submission" date="2024-06" db="EMBL/GenBank/DDBJ databases">
        <authorList>
            <person name="Chang H.C."/>
            <person name="Mun S.Y."/>
        </authorList>
    </citation>
    <scope>NUCLEOTIDE SEQUENCE [LARGE SCALE GENOMIC DNA]</scope>
    <source>
        <strain evidence="2">KT1</strain>
    </source>
</reference>
<evidence type="ECO:0000313" key="2">
    <source>
        <dbReference type="Proteomes" id="UP001302696"/>
    </source>
</evidence>
<dbReference type="RefSeq" id="WP_057774061.1">
    <property type="nucleotide sequence ID" value="NZ_BBIM01000045.1"/>
</dbReference>
<organism evidence="1 2">
    <name type="scientific">Pediococcus inopinatus</name>
    <dbReference type="NCBI Taxonomy" id="114090"/>
    <lineage>
        <taxon>Bacteria</taxon>
        <taxon>Bacillati</taxon>
        <taxon>Bacillota</taxon>
        <taxon>Bacilli</taxon>
        <taxon>Lactobacillales</taxon>
        <taxon>Lactobacillaceae</taxon>
        <taxon>Pediococcus</taxon>
    </lineage>
</organism>
<protein>
    <submittedName>
        <fullName evidence="1">Uncharacterized protein</fullName>
    </submittedName>
</protein>
<sequence>MSFARATFDFSQQNHALNSMLTLVSKIKNHDQIAAKLMELREVPTKILQRSDGDSNKLRQHVQILMSLIFGFIEFTDLGLYKDKKRMTDDLITGMKETIANW</sequence>
<proteinExistence type="predicted"/>
<keyword evidence="2" id="KW-1185">Reference proteome</keyword>
<dbReference type="EMBL" id="CP104778">
    <property type="protein sequence ID" value="WPC21639.1"/>
    <property type="molecule type" value="Genomic_DNA"/>
</dbReference>
<dbReference type="Proteomes" id="UP001302696">
    <property type="component" value="Chromosome"/>
</dbReference>